<dbReference type="SUPFAM" id="SSF51735">
    <property type="entry name" value="NAD(P)-binding Rossmann-fold domains"/>
    <property type="match status" value="1"/>
</dbReference>
<dbReference type="GO" id="GO:0000166">
    <property type="term" value="F:nucleotide binding"/>
    <property type="evidence" value="ECO:0007669"/>
    <property type="project" value="InterPro"/>
</dbReference>
<proteinExistence type="predicted"/>
<dbReference type="RefSeq" id="WP_145195061.1">
    <property type="nucleotide sequence ID" value="NZ_CP036267.1"/>
</dbReference>
<dbReference type="OrthoDB" id="9788246at2"/>
<dbReference type="InterPro" id="IPR050463">
    <property type="entry name" value="Gfo/Idh/MocA_oxidrdct_glycsds"/>
</dbReference>
<protein>
    <submittedName>
        <fullName evidence="3">Alpha-N-acetylgalactosaminidase</fullName>
        <ecNumber evidence="3">3.2.1.49</ecNumber>
    </submittedName>
</protein>
<name>A0A517QGU4_9PLAN</name>
<dbReference type="Gene3D" id="3.30.360.10">
    <property type="entry name" value="Dihydrodipicolinate Reductase, domain 2"/>
    <property type="match status" value="1"/>
</dbReference>
<dbReference type="EMBL" id="CP036267">
    <property type="protein sequence ID" value="QDT30841.1"/>
    <property type="molecule type" value="Genomic_DNA"/>
</dbReference>
<keyword evidence="4" id="KW-1185">Reference proteome</keyword>
<dbReference type="PANTHER" id="PTHR43818:SF5">
    <property type="entry name" value="OXIDOREDUCTASE FAMILY PROTEIN"/>
    <property type="match status" value="1"/>
</dbReference>
<keyword evidence="3" id="KW-0326">Glycosidase</keyword>
<dbReference type="InterPro" id="IPR043906">
    <property type="entry name" value="Gfo/Idh/MocA_OxRdtase_bact_C"/>
</dbReference>
<evidence type="ECO:0000313" key="4">
    <source>
        <dbReference type="Proteomes" id="UP000315724"/>
    </source>
</evidence>
<dbReference type="Proteomes" id="UP000315724">
    <property type="component" value="Chromosome"/>
</dbReference>
<accession>A0A517QGU4</accession>
<dbReference type="EC" id="3.2.1.49" evidence="3"/>
<reference evidence="3 4" key="1">
    <citation type="submission" date="2019-02" db="EMBL/GenBank/DDBJ databases">
        <title>Deep-cultivation of Planctomycetes and their phenomic and genomic characterization uncovers novel biology.</title>
        <authorList>
            <person name="Wiegand S."/>
            <person name="Jogler M."/>
            <person name="Boedeker C."/>
            <person name="Pinto D."/>
            <person name="Vollmers J."/>
            <person name="Rivas-Marin E."/>
            <person name="Kohn T."/>
            <person name="Peeters S.H."/>
            <person name="Heuer A."/>
            <person name="Rast P."/>
            <person name="Oberbeckmann S."/>
            <person name="Bunk B."/>
            <person name="Jeske O."/>
            <person name="Meyerdierks A."/>
            <person name="Storesund J.E."/>
            <person name="Kallscheuer N."/>
            <person name="Luecker S."/>
            <person name="Lage O.M."/>
            <person name="Pohl T."/>
            <person name="Merkel B.J."/>
            <person name="Hornburger P."/>
            <person name="Mueller R.-W."/>
            <person name="Bruemmer F."/>
            <person name="Labrenz M."/>
            <person name="Spormann A.M."/>
            <person name="Op den Camp H."/>
            <person name="Overmann J."/>
            <person name="Amann R."/>
            <person name="Jetten M.S.M."/>
            <person name="Mascher T."/>
            <person name="Medema M.H."/>
            <person name="Devos D.P."/>
            <person name="Kaster A.-K."/>
            <person name="Ovreas L."/>
            <person name="Rohde M."/>
            <person name="Galperin M.Y."/>
            <person name="Jogler C."/>
        </authorList>
    </citation>
    <scope>NUCLEOTIDE SEQUENCE [LARGE SCALE GENOMIC DNA]</scope>
    <source>
        <strain evidence="3 4">Mal48</strain>
    </source>
</reference>
<dbReference type="Gene3D" id="3.40.50.720">
    <property type="entry name" value="NAD(P)-binding Rossmann-like Domain"/>
    <property type="match status" value="1"/>
</dbReference>
<dbReference type="PANTHER" id="PTHR43818">
    <property type="entry name" value="BCDNA.GH03377"/>
    <property type="match status" value="1"/>
</dbReference>
<dbReference type="Pfam" id="PF19051">
    <property type="entry name" value="GFO_IDH_MocA_C2"/>
    <property type="match status" value="1"/>
</dbReference>
<evidence type="ECO:0000313" key="3">
    <source>
        <dbReference type="EMBL" id="QDT30841.1"/>
    </source>
</evidence>
<dbReference type="SUPFAM" id="SSF55347">
    <property type="entry name" value="Glyceraldehyde-3-phosphate dehydrogenase-like, C-terminal domain"/>
    <property type="match status" value="1"/>
</dbReference>
<organism evidence="3 4">
    <name type="scientific">Thalassoglobus polymorphus</name>
    <dbReference type="NCBI Taxonomy" id="2527994"/>
    <lineage>
        <taxon>Bacteria</taxon>
        <taxon>Pseudomonadati</taxon>
        <taxon>Planctomycetota</taxon>
        <taxon>Planctomycetia</taxon>
        <taxon>Planctomycetales</taxon>
        <taxon>Planctomycetaceae</taxon>
        <taxon>Thalassoglobus</taxon>
    </lineage>
</organism>
<evidence type="ECO:0000259" key="1">
    <source>
        <dbReference type="Pfam" id="PF01408"/>
    </source>
</evidence>
<keyword evidence="3" id="KW-0378">Hydrolase</keyword>
<dbReference type="InterPro" id="IPR036291">
    <property type="entry name" value="NAD(P)-bd_dom_sf"/>
</dbReference>
<sequence>MASESKSSQYNRRVFLENSARNAAGLAAGAMGLGVTSSPNERLQIGVIGLGSQGEELTEALSRTNMVEIVAICDVDARSLAYAQHEIANRQTSKPVAVGQHEQLLEKSDIDAVVIATPDHWHARMTADALLTGKDVFLETPVAHSIHDGERLCRLAEQTDRIVQVGLPQRHGTHFQSAIQLVQSGFLGKIHLAKAWAVHRRKSIGRCATSQPPMGVDYNRWLGPAEGRPFQENRFHQSWPWFWDFGSGELGLWGVHHLDVIRWALKLDLPNRVVATGGKRSFKDDRETPDTLSVHYDYPDVEVVWEHRQWSNRGIEGRSSGVAFYGDAGMLVVDRSGWKVYDHRQDGHADASDIKNSQMSSFVKSVSSRTAPVVGLRDGQNSSSLCHLGNIAYRLGREVSFDHDRKNFGADAEANDFLESQSRDPWRLTEEKCRTRS</sequence>
<gene>
    <name evidence="3" type="primary">nagA_1</name>
    <name evidence="3" type="ORF">Mal48_00690</name>
</gene>
<dbReference type="GO" id="GO:0008456">
    <property type="term" value="F:alpha-N-acetylgalactosaminidase activity"/>
    <property type="evidence" value="ECO:0007669"/>
    <property type="project" value="UniProtKB-EC"/>
</dbReference>
<feature type="domain" description="Gfo/Idh/MocA-like oxidoreductase bacterial type C-terminal" evidence="2">
    <location>
        <begin position="209"/>
        <end position="427"/>
    </location>
</feature>
<evidence type="ECO:0000259" key="2">
    <source>
        <dbReference type="Pfam" id="PF19051"/>
    </source>
</evidence>
<dbReference type="Pfam" id="PF01408">
    <property type="entry name" value="GFO_IDH_MocA"/>
    <property type="match status" value="1"/>
</dbReference>
<dbReference type="KEGG" id="tpol:Mal48_00690"/>
<feature type="domain" description="Gfo/Idh/MocA-like oxidoreductase N-terminal" evidence="1">
    <location>
        <begin position="44"/>
        <end position="166"/>
    </location>
</feature>
<dbReference type="InterPro" id="IPR000683">
    <property type="entry name" value="Gfo/Idh/MocA-like_OxRdtase_N"/>
</dbReference>
<dbReference type="AlphaFoldDB" id="A0A517QGU4"/>